<gene>
    <name evidence="1" type="ORF">LTRI10_LOCUS21055</name>
</gene>
<proteinExistence type="predicted"/>
<dbReference type="PANTHER" id="PTHR24559">
    <property type="entry name" value="TRANSPOSON TY3-I GAG-POL POLYPROTEIN"/>
    <property type="match status" value="1"/>
</dbReference>
<reference evidence="1 2" key="1">
    <citation type="submission" date="2024-04" db="EMBL/GenBank/DDBJ databases">
        <authorList>
            <person name="Fracassetti M."/>
        </authorList>
    </citation>
    <scope>NUCLEOTIDE SEQUENCE [LARGE SCALE GENOMIC DNA]</scope>
</reference>
<protein>
    <recommendedName>
        <fullName evidence="3">Reverse transcriptase domain-containing protein</fullName>
    </recommendedName>
</protein>
<evidence type="ECO:0000313" key="1">
    <source>
        <dbReference type="EMBL" id="CAL1379539.1"/>
    </source>
</evidence>
<dbReference type="PANTHER" id="PTHR24559:SF444">
    <property type="entry name" value="REVERSE TRANSCRIPTASE DOMAIN-CONTAINING PROTEIN"/>
    <property type="match status" value="1"/>
</dbReference>
<keyword evidence="2" id="KW-1185">Reference proteome</keyword>
<dbReference type="InterPro" id="IPR043502">
    <property type="entry name" value="DNA/RNA_pol_sf"/>
</dbReference>
<dbReference type="Gene3D" id="3.10.10.10">
    <property type="entry name" value="HIV Type 1 Reverse Transcriptase, subunit A, domain 1"/>
    <property type="match status" value="1"/>
</dbReference>
<dbReference type="SUPFAM" id="SSF56672">
    <property type="entry name" value="DNA/RNA polymerases"/>
    <property type="match status" value="1"/>
</dbReference>
<dbReference type="AlphaFoldDB" id="A0AAV2E151"/>
<evidence type="ECO:0000313" key="2">
    <source>
        <dbReference type="Proteomes" id="UP001497516"/>
    </source>
</evidence>
<name>A0AAV2E151_9ROSI</name>
<dbReference type="InterPro" id="IPR053134">
    <property type="entry name" value="RNA-dir_DNA_polymerase"/>
</dbReference>
<organism evidence="1 2">
    <name type="scientific">Linum trigynum</name>
    <dbReference type="NCBI Taxonomy" id="586398"/>
    <lineage>
        <taxon>Eukaryota</taxon>
        <taxon>Viridiplantae</taxon>
        <taxon>Streptophyta</taxon>
        <taxon>Embryophyta</taxon>
        <taxon>Tracheophyta</taxon>
        <taxon>Spermatophyta</taxon>
        <taxon>Magnoliopsida</taxon>
        <taxon>eudicotyledons</taxon>
        <taxon>Gunneridae</taxon>
        <taxon>Pentapetalae</taxon>
        <taxon>rosids</taxon>
        <taxon>fabids</taxon>
        <taxon>Malpighiales</taxon>
        <taxon>Linaceae</taxon>
        <taxon>Linum</taxon>
    </lineage>
</organism>
<dbReference type="Proteomes" id="UP001497516">
    <property type="component" value="Chromosome 3"/>
</dbReference>
<evidence type="ECO:0008006" key="3">
    <source>
        <dbReference type="Google" id="ProtNLM"/>
    </source>
</evidence>
<sequence length="241" mass="27261">MDFGIVDCPAPYNAILEHPLLALFNGVASSCHQTLKFITLRGIGISRGEASAEARLAKRSRMYNIDVRSEDLTRAEEADVEVHVPLDDQRADRCVRISATLGDELEPLIRLLREFADLFTRSAREIPRVKVEIAEHCLAEANGVRPIQQKRRPISLEKEEALRKEVEKLREAGFVEEAKYTTWLSNVVLVPKASGEWRMCVDYTSLNRVSSTDAYPMPRIDQLVDVTAYHEVLSFLDMFSG</sequence>
<accession>A0AAV2E151</accession>
<dbReference type="EMBL" id="OZ034816">
    <property type="protein sequence ID" value="CAL1379539.1"/>
    <property type="molecule type" value="Genomic_DNA"/>
</dbReference>